<dbReference type="AlphaFoldDB" id="A0A561UNC6"/>
<keyword evidence="2" id="KW-1185">Reference proteome</keyword>
<sequence>MRRAKRSKAKQFTVKLAVPMIGEISGVWEPVDAERKAAWELYVELVTRVAVVELGPDEGVLREAMNSLYSLFATTRDILRRYGPEVAPRRDPGYVSFGALAVTVLNGALRPLLTRWHPVLTAYEAARPAGLDPVAHEHAWAEAERLREDLRIARETLTDLGRTLAEVAGAGDLMTVTVVPKQRGGGERLMVRHLRVSPGEQPRPGRTRTAARPVHVHARCPGKSPPALNADAAVLPVRAREVMAPWYPNSRCVAPVGLAWSVRSTPCEDLPMSGQ</sequence>
<evidence type="ECO:0000313" key="1">
    <source>
        <dbReference type="EMBL" id="TWG00869.1"/>
    </source>
</evidence>
<evidence type="ECO:0000313" key="2">
    <source>
        <dbReference type="Proteomes" id="UP000317940"/>
    </source>
</evidence>
<reference evidence="1 2" key="1">
    <citation type="submission" date="2019-06" db="EMBL/GenBank/DDBJ databases">
        <title>Sequencing the genomes of 1000 actinobacteria strains.</title>
        <authorList>
            <person name="Klenk H.-P."/>
        </authorList>
    </citation>
    <scope>NUCLEOTIDE SEQUENCE [LARGE SCALE GENOMIC DNA]</scope>
    <source>
        <strain evidence="1 2">DSM 44826</strain>
    </source>
</reference>
<gene>
    <name evidence="1" type="ORF">FHX73_114749</name>
</gene>
<comment type="caution">
    <text evidence="1">The sequence shown here is derived from an EMBL/GenBank/DDBJ whole genome shotgun (WGS) entry which is preliminary data.</text>
</comment>
<proteinExistence type="predicted"/>
<dbReference type="EMBL" id="VIWT01000001">
    <property type="protein sequence ID" value="TWG00869.1"/>
    <property type="molecule type" value="Genomic_DNA"/>
</dbReference>
<name>A0A561UNC6_9ACTN</name>
<accession>A0A561UNC6</accession>
<dbReference type="Proteomes" id="UP000317940">
    <property type="component" value="Unassembled WGS sequence"/>
</dbReference>
<protein>
    <submittedName>
        <fullName evidence="1">Uncharacterized protein</fullName>
    </submittedName>
</protein>
<organism evidence="1 2">
    <name type="scientific">Kitasatospora viridis</name>
    <dbReference type="NCBI Taxonomy" id="281105"/>
    <lineage>
        <taxon>Bacteria</taxon>
        <taxon>Bacillati</taxon>
        <taxon>Actinomycetota</taxon>
        <taxon>Actinomycetes</taxon>
        <taxon>Kitasatosporales</taxon>
        <taxon>Streptomycetaceae</taxon>
        <taxon>Kitasatospora</taxon>
    </lineage>
</organism>